<dbReference type="Pfam" id="PF03092">
    <property type="entry name" value="BT1"/>
    <property type="match status" value="1"/>
</dbReference>
<comment type="caution">
    <text evidence="8">The sequence shown here is derived from an EMBL/GenBank/DDBJ whole genome shotgun (WGS) entry which is preliminary data.</text>
</comment>
<dbReference type="SUPFAM" id="SSF103473">
    <property type="entry name" value="MFS general substrate transporter"/>
    <property type="match status" value="1"/>
</dbReference>
<keyword evidence="6 7" id="KW-0472">Membrane</keyword>
<proteinExistence type="inferred from homology"/>
<feature type="transmembrane region" description="Helical" evidence="7">
    <location>
        <begin position="186"/>
        <end position="212"/>
    </location>
</feature>
<keyword evidence="4 7" id="KW-0812">Transmembrane</keyword>
<feature type="transmembrane region" description="Helical" evidence="7">
    <location>
        <begin position="464"/>
        <end position="483"/>
    </location>
</feature>
<comment type="similarity">
    <text evidence="2">Belongs to the major facilitator superfamily. Folate-biopterin transporter (TC 2.A.71) family.</text>
</comment>
<keyword evidence="9" id="KW-1185">Reference proteome</keyword>
<feature type="transmembrane region" description="Helical" evidence="7">
    <location>
        <begin position="146"/>
        <end position="166"/>
    </location>
</feature>
<dbReference type="Proteomes" id="UP000243217">
    <property type="component" value="Unassembled WGS sequence"/>
</dbReference>
<feature type="transmembrane region" description="Helical" evidence="7">
    <location>
        <begin position="432"/>
        <end position="452"/>
    </location>
</feature>
<evidence type="ECO:0000256" key="4">
    <source>
        <dbReference type="ARBA" id="ARBA00022692"/>
    </source>
</evidence>
<feature type="transmembrane region" description="Helical" evidence="7">
    <location>
        <begin position="330"/>
        <end position="350"/>
    </location>
</feature>
<evidence type="ECO:0000256" key="6">
    <source>
        <dbReference type="ARBA" id="ARBA00023136"/>
    </source>
</evidence>
<evidence type="ECO:0000256" key="3">
    <source>
        <dbReference type="ARBA" id="ARBA00022448"/>
    </source>
</evidence>
<organism evidence="8 9">
    <name type="scientific">Thraustotheca clavata</name>
    <dbReference type="NCBI Taxonomy" id="74557"/>
    <lineage>
        <taxon>Eukaryota</taxon>
        <taxon>Sar</taxon>
        <taxon>Stramenopiles</taxon>
        <taxon>Oomycota</taxon>
        <taxon>Saprolegniomycetes</taxon>
        <taxon>Saprolegniales</taxon>
        <taxon>Achlyaceae</taxon>
        <taxon>Thraustotheca</taxon>
    </lineage>
</organism>
<dbReference type="OrthoDB" id="158256at2759"/>
<dbReference type="EMBL" id="JNBS01001055">
    <property type="protein sequence ID" value="OQS02932.1"/>
    <property type="molecule type" value="Genomic_DNA"/>
</dbReference>
<dbReference type="Gene3D" id="1.20.1250.20">
    <property type="entry name" value="MFS general substrate transporter like domains"/>
    <property type="match status" value="1"/>
</dbReference>
<feature type="transmembrane region" description="Helical" evidence="7">
    <location>
        <begin position="576"/>
        <end position="596"/>
    </location>
</feature>
<feature type="transmembrane region" description="Helical" evidence="7">
    <location>
        <begin position="617"/>
        <end position="637"/>
    </location>
</feature>
<protein>
    <submittedName>
        <fullName evidence="8">Transmembrane protein</fullName>
    </submittedName>
</protein>
<sequence>MRLLPKHGFFHAKASAIPIMEEDSEPSPLPIYMDMQTARHIGGTRATHSPSEDVLLDNVLFDTLQLQTMVQRRRRMPKEMRLLFEAEQEILRSPTAQRQSGVVVQPENLWRTYDTVSRYHFERNGGALRTDQGDPLPLVSKACFGLFANVLTVGFLYGVLPSLYLAKSTKFEQDYTQLPVATLMAPLYPIFNASIGFTLLPASLRIFVGFISDYYPFLGYHRKTYMIAGWIIAMLSFLCTGMLAVSNQGSSLLIPLLIATFGITIADVVGDARMVEFAQRERLRKRGYLQSLYVGIKFGMAAGGQLYSALFRYYQPTPTWTDDIVSYQTLLFTLSIICVVPIPCIWFRLVEEKTTKSCTLRDWFSCLFDLLKKKSIAQILLFQFAFSLFSQVGYGCGSLWKRQNVDLVFETTYLMQNQSAVVDPVAFSKSLIFTQSLMISGGLLCFALPMLLCRGPLSAWNWRVSFFSCTVIISLMGATQSSFLAYDTSRGPVVWYMIPLIFQFPMGIRFLTSLFPIVEVTERDYEATLYSLLFTAQLVPLPISTMFFSLIEAPHRSRLTILNFTSQVTQDDVGQLTSYGALLSFAVLLSLCWLPNQKVSTQVLRKFGGSHHLRGKITLVVVWISITLLITLAILSLTPSVGCLTVLGDKCPTS</sequence>
<feature type="transmembrane region" description="Helical" evidence="7">
    <location>
        <begin position="379"/>
        <end position="400"/>
    </location>
</feature>
<feature type="transmembrane region" description="Helical" evidence="7">
    <location>
        <begin position="291"/>
        <end position="310"/>
    </location>
</feature>
<dbReference type="InterPro" id="IPR036259">
    <property type="entry name" value="MFS_trans_sf"/>
</dbReference>
<feature type="transmembrane region" description="Helical" evidence="7">
    <location>
        <begin position="495"/>
        <end position="517"/>
    </location>
</feature>
<dbReference type="InterPro" id="IPR039309">
    <property type="entry name" value="BT1"/>
</dbReference>
<evidence type="ECO:0000256" key="1">
    <source>
        <dbReference type="ARBA" id="ARBA00004141"/>
    </source>
</evidence>
<keyword evidence="5 7" id="KW-1133">Transmembrane helix</keyword>
<dbReference type="PANTHER" id="PTHR31585">
    <property type="entry name" value="FOLATE-BIOPTERIN TRANSPORTER 1, CHLOROPLASTIC"/>
    <property type="match status" value="1"/>
</dbReference>
<name>A0A1V9ZY35_9STRA</name>
<feature type="transmembrane region" description="Helical" evidence="7">
    <location>
        <begin position="529"/>
        <end position="551"/>
    </location>
</feature>
<dbReference type="PANTHER" id="PTHR31585:SF5">
    <property type="entry name" value="RNA-BINDING S4 DOMAIN-CONTAINING PROTEIN"/>
    <property type="match status" value="1"/>
</dbReference>
<keyword evidence="3" id="KW-0813">Transport</keyword>
<gene>
    <name evidence="8" type="ORF">THRCLA_04747</name>
</gene>
<feature type="transmembrane region" description="Helical" evidence="7">
    <location>
        <begin position="224"/>
        <end position="246"/>
    </location>
</feature>
<evidence type="ECO:0000313" key="8">
    <source>
        <dbReference type="EMBL" id="OQS02932.1"/>
    </source>
</evidence>
<dbReference type="GO" id="GO:0016020">
    <property type="term" value="C:membrane"/>
    <property type="evidence" value="ECO:0007669"/>
    <property type="project" value="UniProtKB-SubCell"/>
</dbReference>
<reference evidence="8 9" key="1">
    <citation type="journal article" date="2014" name="Genome Biol. Evol.">
        <title>The secreted proteins of Achlya hypogyna and Thraustotheca clavata identify the ancestral oomycete secretome and reveal gene acquisitions by horizontal gene transfer.</title>
        <authorList>
            <person name="Misner I."/>
            <person name="Blouin N."/>
            <person name="Leonard G."/>
            <person name="Richards T.A."/>
            <person name="Lane C.E."/>
        </authorList>
    </citation>
    <scope>NUCLEOTIDE SEQUENCE [LARGE SCALE GENOMIC DNA]</scope>
    <source>
        <strain evidence="8 9">ATCC 34112</strain>
    </source>
</reference>
<dbReference type="AlphaFoldDB" id="A0A1V9ZY35"/>
<evidence type="ECO:0000256" key="5">
    <source>
        <dbReference type="ARBA" id="ARBA00022989"/>
    </source>
</evidence>
<comment type="subcellular location">
    <subcellularLocation>
        <location evidence="1">Membrane</location>
        <topology evidence="1">Multi-pass membrane protein</topology>
    </subcellularLocation>
</comment>
<accession>A0A1V9ZY35</accession>
<evidence type="ECO:0000256" key="2">
    <source>
        <dbReference type="ARBA" id="ARBA00007015"/>
    </source>
</evidence>
<evidence type="ECO:0000313" key="9">
    <source>
        <dbReference type="Proteomes" id="UP000243217"/>
    </source>
</evidence>
<evidence type="ECO:0000256" key="7">
    <source>
        <dbReference type="SAM" id="Phobius"/>
    </source>
</evidence>